<dbReference type="InterPro" id="IPR036020">
    <property type="entry name" value="WW_dom_sf"/>
</dbReference>
<feature type="compositionally biased region" description="Acidic residues" evidence="1">
    <location>
        <begin position="149"/>
        <end position="166"/>
    </location>
</feature>
<gene>
    <name evidence="3" type="ORF">CYCCA115_LOCUS12176</name>
</gene>
<feature type="domain" description="WW" evidence="2">
    <location>
        <begin position="495"/>
        <end position="523"/>
    </location>
</feature>
<feature type="region of interest" description="Disordered" evidence="1">
    <location>
        <begin position="702"/>
        <end position="721"/>
    </location>
</feature>
<keyword evidence="4" id="KW-1185">Reference proteome</keyword>
<name>A0AAD2FRC2_9STRA</name>
<reference evidence="3" key="1">
    <citation type="submission" date="2023-08" db="EMBL/GenBank/DDBJ databases">
        <authorList>
            <person name="Audoor S."/>
            <person name="Bilcke G."/>
        </authorList>
    </citation>
    <scope>NUCLEOTIDE SEQUENCE</scope>
</reference>
<dbReference type="Gene3D" id="2.20.70.10">
    <property type="match status" value="1"/>
</dbReference>
<sequence>MVRRRPPPPTASPANPTSKAKDYTTHREYQVQDELDELRNRGVAKFMNRHFTETSKKLAQEKAEADAALADLERRRAQTSEFVPSNGGELNPFDSLYVELQQKRSDCRRKERETMLLYQRYVHKFQKNKNAAANSKTIDRKATPPAVQEEVDGDFTDDELDLDDELELVHETPQKNPREGVNVSIDESSTPEAAAPPPSPPPAAPVQDPPGVSLRSASPTHEEEEVLKSTVEEKKMPDLPDMKSKSMPSTVPEDMSVEQEPVEVKDEPKPQQQEPPESSAPVNETSMVEGTDEPATDPVETSPAPVMEAPEDEEEETAATPILNSVSSESFSVNRPTAEVTAGDFPPGAASDEDSDDDDKSVISGLTTVNSALTRQVMDKLESEMEFFIKNETQAIQKLLDEEEEGGLNMSFGGSRISSDASVTCDKSVVASLKAEQMAEEMQKMLEQFANDEKSSVGSPESPDGDENKNATSSTSINQSLYPRKYKSPNPNEEWMVYWDEKFEREYYYEKNSNKTQWEAPVMKLGFTDNPDFTPKEMPKRTTKLVIEKKLSRSEIYKKKLQKRRMQRAAVIFVILGSLMLSAIHWKTNHAGKSYPDAMKATYFDLKDIYEYTLTNRTAEEQEAANIARMEKVRKAREAEELERKRKAAEAAKAAEAERLRLEQKKAQEEAERKRKAAQKAAEEAEKKRIVAAAEKKAAAEEKAAKEKAEKAAREKRLREEEEARLRKEAEKQRKAAEEARLEAARLEAERLAKQEEETRRPWGCNLPFSHIVHGHCRKLAKTNPIYREEHLLNSFLQ</sequence>
<dbReference type="Proteomes" id="UP001295423">
    <property type="component" value="Unassembled WGS sequence"/>
</dbReference>
<evidence type="ECO:0000313" key="4">
    <source>
        <dbReference type="Proteomes" id="UP001295423"/>
    </source>
</evidence>
<evidence type="ECO:0000313" key="3">
    <source>
        <dbReference type="EMBL" id="CAJ1949596.1"/>
    </source>
</evidence>
<feature type="region of interest" description="Disordered" evidence="1">
    <location>
        <begin position="128"/>
        <end position="363"/>
    </location>
</feature>
<dbReference type="AlphaFoldDB" id="A0AAD2FRC2"/>
<dbReference type="InterPro" id="IPR001202">
    <property type="entry name" value="WW_dom"/>
</dbReference>
<evidence type="ECO:0000256" key="1">
    <source>
        <dbReference type="SAM" id="MobiDB-lite"/>
    </source>
</evidence>
<feature type="compositionally biased region" description="Basic and acidic residues" evidence="1">
    <location>
        <begin position="167"/>
        <end position="178"/>
    </location>
</feature>
<feature type="compositionally biased region" description="Pro residues" evidence="1">
    <location>
        <begin position="194"/>
        <end position="208"/>
    </location>
</feature>
<dbReference type="CDD" id="cd00201">
    <property type="entry name" value="WW"/>
    <property type="match status" value="1"/>
</dbReference>
<dbReference type="SUPFAM" id="SSF51045">
    <property type="entry name" value="WW domain"/>
    <property type="match status" value="1"/>
</dbReference>
<dbReference type="EMBL" id="CAKOGP040001758">
    <property type="protein sequence ID" value="CAJ1949596.1"/>
    <property type="molecule type" value="Genomic_DNA"/>
</dbReference>
<feature type="region of interest" description="Disordered" evidence="1">
    <location>
        <begin position="1"/>
        <end position="25"/>
    </location>
</feature>
<protein>
    <recommendedName>
        <fullName evidence="2">WW domain-containing protein</fullName>
    </recommendedName>
</protein>
<feature type="compositionally biased region" description="Basic and acidic residues" evidence="1">
    <location>
        <begin position="226"/>
        <end position="244"/>
    </location>
</feature>
<feature type="compositionally biased region" description="Polar residues" evidence="1">
    <location>
        <begin position="470"/>
        <end position="481"/>
    </location>
</feature>
<organism evidence="3 4">
    <name type="scientific">Cylindrotheca closterium</name>
    <dbReference type="NCBI Taxonomy" id="2856"/>
    <lineage>
        <taxon>Eukaryota</taxon>
        <taxon>Sar</taxon>
        <taxon>Stramenopiles</taxon>
        <taxon>Ochrophyta</taxon>
        <taxon>Bacillariophyta</taxon>
        <taxon>Bacillariophyceae</taxon>
        <taxon>Bacillariophycidae</taxon>
        <taxon>Bacillariales</taxon>
        <taxon>Bacillariaceae</taxon>
        <taxon>Cylindrotheca</taxon>
    </lineage>
</organism>
<comment type="caution">
    <text evidence="3">The sequence shown here is derived from an EMBL/GenBank/DDBJ whole genome shotgun (WGS) entry which is preliminary data.</text>
</comment>
<accession>A0AAD2FRC2</accession>
<feature type="compositionally biased region" description="Polar residues" evidence="1">
    <location>
        <begin position="322"/>
        <end position="335"/>
    </location>
</feature>
<feature type="region of interest" description="Disordered" evidence="1">
    <location>
        <begin position="450"/>
        <end position="485"/>
    </location>
</feature>
<dbReference type="SMART" id="SM00456">
    <property type="entry name" value="WW"/>
    <property type="match status" value="1"/>
</dbReference>
<proteinExistence type="predicted"/>
<dbReference type="PROSITE" id="PS50020">
    <property type="entry name" value="WW_DOMAIN_2"/>
    <property type="match status" value="1"/>
</dbReference>
<evidence type="ECO:0000259" key="2">
    <source>
        <dbReference type="PROSITE" id="PS50020"/>
    </source>
</evidence>